<proteinExistence type="predicted"/>
<name>V2Y5U7_MONRO</name>
<keyword evidence="2" id="KW-1185">Reference proteome</keyword>
<dbReference type="KEGG" id="mrr:Moror_11989"/>
<accession>V2Y5U7</accession>
<dbReference type="HOGENOM" id="CLU_2655062_0_0_1"/>
<protein>
    <submittedName>
        <fullName evidence="1">Uncharacterized protein</fullName>
    </submittedName>
</protein>
<evidence type="ECO:0000313" key="2">
    <source>
        <dbReference type="Proteomes" id="UP000017559"/>
    </source>
</evidence>
<dbReference type="Proteomes" id="UP000017559">
    <property type="component" value="Unassembled WGS sequence"/>
</dbReference>
<comment type="caution">
    <text evidence="1">The sequence shown here is derived from an EMBL/GenBank/DDBJ whole genome shotgun (WGS) entry which is preliminary data.</text>
</comment>
<evidence type="ECO:0000313" key="1">
    <source>
        <dbReference type="EMBL" id="ESK87029.1"/>
    </source>
</evidence>
<sequence>MFERTRTEESAGDCWVSMSRLLAASPSVQIPTLTNFMIHCLKCAAKKLPHEVSTARPALIETLQYSFGCLFTRSTT</sequence>
<organism evidence="1 2">
    <name type="scientific">Moniliophthora roreri (strain MCA 2997)</name>
    <name type="common">Cocoa frosty pod rot fungus</name>
    <name type="synonym">Crinipellis roreri</name>
    <dbReference type="NCBI Taxonomy" id="1381753"/>
    <lineage>
        <taxon>Eukaryota</taxon>
        <taxon>Fungi</taxon>
        <taxon>Dikarya</taxon>
        <taxon>Basidiomycota</taxon>
        <taxon>Agaricomycotina</taxon>
        <taxon>Agaricomycetes</taxon>
        <taxon>Agaricomycetidae</taxon>
        <taxon>Agaricales</taxon>
        <taxon>Marasmiineae</taxon>
        <taxon>Marasmiaceae</taxon>
        <taxon>Moniliophthora</taxon>
    </lineage>
</organism>
<dbReference type="AlphaFoldDB" id="V2Y5U7"/>
<gene>
    <name evidence="1" type="ORF">Moror_11989</name>
</gene>
<dbReference type="EMBL" id="AWSO01000852">
    <property type="protein sequence ID" value="ESK87029.1"/>
    <property type="molecule type" value="Genomic_DNA"/>
</dbReference>
<reference evidence="1 2" key="1">
    <citation type="journal article" date="2014" name="BMC Genomics">
        <title>Genome and secretome analysis of the hemibiotrophic fungal pathogen, Moniliophthora roreri, which causes frosty pod rot disease of cacao: mechanisms of the biotrophic and necrotrophic phases.</title>
        <authorList>
            <person name="Meinhardt L.W."/>
            <person name="Costa G.G.L."/>
            <person name="Thomazella D.P.T."/>
            <person name="Teixeira P.J.P.L."/>
            <person name="Carazzolle M.F."/>
            <person name="Schuster S.C."/>
            <person name="Carlson J.E."/>
            <person name="Guiltinan M.J."/>
            <person name="Mieczkowski P."/>
            <person name="Farmer A."/>
            <person name="Ramaraj T."/>
            <person name="Crozier J."/>
            <person name="Davis R.E."/>
            <person name="Shao J."/>
            <person name="Melnick R.L."/>
            <person name="Pereira G.A.G."/>
            <person name="Bailey B.A."/>
        </authorList>
    </citation>
    <scope>NUCLEOTIDE SEQUENCE [LARGE SCALE GENOMIC DNA]</scope>
    <source>
        <strain evidence="1 2">MCA 2997</strain>
    </source>
</reference>